<comment type="caution">
    <text evidence="6">The sequence shown here is derived from an EMBL/GenBank/DDBJ whole genome shotgun (WGS) entry which is preliminary data.</text>
</comment>
<evidence type="ECO:0000256" key="1">
    <source>
        <dbReference type="ARBA" id="ARBA00004175"/>
    </source>
</evidence>
<proteinExistence type="predicted"/>
<evidence type="ECO:0000256" key="3">
    <source>
        <dbReference type="ARBA" id="ARBA00022537"/>
    </source>
</evidence>
<evidence type="ECO:0000313" key="6">
    <source>
        <dbReference type="EMBL" id="KAJ4919529.1"/>
    </source>
</evidence>
<dbReference type="GO" id="GO:0042151">
    <property type="term" value="C:nematocyst"/>
    <property type="evidence" value="ECO:0007669"/>
    <property type="project" value="UniProtKB-SubCell"/>
</dbReference>
<dbReference type="SUPFAM" id="SSF63724">
    <property type="entry name" value="Cytolysin/lectin"/>
    <property type="match status" value="1"/>
</dbReference>
<reference evidence="6" key="1">
    <citation type="submission" date="2022-11" db="EMBL/GenBank/DDBJ databases">
        <title>Chromosome-level genome of Pogonophryne albipinna.</title>
        <authorList>
            <person name="Jo E."/>
        </authorList>
    </citation>
    <scope>NUCLEOTIDE SEQUENCE</scope>
    <source>
        <strain evidence="6">SGF0006</strain>
        <tissue evidence="6">Muscle</tissue>
    </source>
</reference>
<dbReference type="GO" id="GO:0006812">
    <property type="term" value="P:monoatomic cation transport"/>
    <property type="evidence" value="ECO:0007669"/>
    <property type="project" value="InterPro"/>
</dbReference>
<dbReference type="GO" id="GO:0046930">
    <property type="term" value="C:pore complex"/>
    <property type="evidence" value="ECO:0007669"/>
    <property type="project" value="InterPro"/>
</dbReference>
<evidence type="ECO:0000256" key="4">
    <source>
        <dbReference type="ARBA" id="ARBA00023298"/>
    </source>
</evidence>
<dbReference type="Proteomes" id="UP001219934">
    <property type="component" value="Unassembled WGS sequence"/>
</dbReference>
<keyword evidence="7" id="KW-1185">Reference proteome</keyword>
<name>A0AAD6F2W9_9TELE</name>
<comment type="subcellular location">
    <subcellularLocation>
        <location evidence="2">Nematocyst</location>
    </subcellularLocation>
    <subcellularLocation>
        <location evidence="1">Target cell membrane</location>
    </subcellularLocation>
</comment>
<keyword evidence="4" id="KW-1053">Target membrane</keyword>
<dbReference type="GO" id="GO:0051715">
    <property type="term" value="P:cytolysis in another organism"/>
    <property type="evidence" value="ECO:0007669"/>
    <property type="project" value="InterPro"/>
</dbReference>
<gene>
    <name evidence="6" type="ORF">JOQ06_026145</name>
</gene>
<dbReference type="AlphaFoldDB" id="A0AAD6F2W9"/>
<evidence type="ECO:0000256" key="5">
    <source>
        <dbReference type="ARBA" id="ARBA00023331"/>
    </source>
</evidence>
<dbReference type="PANTHER" id="PTHR40388">
    <property type="entry name" value="BRYOPORIN"/>
    <property type="match status" value="1"/>
</dbReference>
<dbReference type="GO" id="GO:0044218">
    <property type="term" value="C:other organism cell membrane"/>
    <property type="evidence" value="ECO:0007669"/>
    <property type="project" value="UniProtKB-KW"/>
</dbReference>
<dbReference type="EMBL" id="JAPTMU010000280">
    <property type="protein sequence ID" value="KAJ4919529.1"/>
    <property type="molecule type" value="Genomic_DNA"/>
</dbReference>
<sequence length="162" mass="18054">MFFIKQQQSASCTQLLITHQTRMYIYSGNCATPFPSTIAPGASGKALFSKYADAATGCVGLLTYDLLNKDTNQTAEKIAVMFSAPFNFNFYSNLYAVGVFDKSKLCDYDLYYQMYYGNDIRLKRQHADGSSLSYVGGNITIKATMSDSYQPVIKVQVSQNKK</sequence>
<evidence type="ECO:0000256" key="2">
    <source>
        <dbReference type="ARBA" id="ARBA00004532"/>
    </source>
</evidence>
<dbReference type="InterPro" id="IPR050677">
    <property type="entry name" value="Actinoporin_PFT"/>
</dbReference>
<dbReference type="GO" id="GO:0015267">
    <property type="term" value="F:channel activity"/>
    <property type="evidence" value="ECO:0007669"/>
    <property type="project" value="InterPro"/>
</dbReference>
<dbReference type="InterPro" id="IPR009104">
    <property type="entry name" value="Anemon_actinoporin-like"/>
</dbReference>
<evidence type="ECO:0000313" key="7">
    <source>
        <dbReference type="Proteomes" id="UP001219934"/>
    </source>
</evidence>
<protein>
    <submittedName>
        <fullName evidence="6">Uncharacterized protein</fullName>
    </submittedName>
</protein>
<keyword evidence="3" id="KW-1052">Target cell membrane</keyword>
<dbReference type="Pfam" id="PF06369">
    <property type="entry name" value="Anemone_cytotox"/>
    <property type="match status" value="1"/>
</dbReference>
<dbReference type="Gene3D" id="2.60.270.20">
    <property type="entry name" value="Cytolysin/lectin"/>
    <property type="match status" value="1"/>
</dbReference>
<keyword evidence="4" id="KW-0472">Membrane</keyword>
<accession>A0AAD6F2W9</accession>
<dbReference type="InterPro" id="IPR015926">
    <property type="entry name" value="Cytolysin/lectin"/>
</dbReference>
<dbReference type="PANTHER" id="PTHR40388:SF2">
    <property type="entry name" value="ACTINOPORIN-LIKE PROTEIN"/>
    <property type="match status" value="1"/>
</dbReference>
<keyword evidence="5" id="KW-0166">Nematocyst</keyword>
<dbReference type="GO" id="GO:0046931">
    <property type="term" value="P:pore complex assembly"/>
    <property type="evidence" value="ECO:0007669"/>
    <property type="project" value="InterPro"/>
</dbReference>
<organism evidence="6 7">
    <name type="scientific">Pogonophryne albipinna</name>
    <dbReference type="NCBI Taxonomy" id="1090488"/>
    <lineage>
        <taxon>Eukaryota</taxon>
        <taxon>Metazoa</taxon>
        <taxon>Chordata</taxon>
        <taxon>Craniata</taxon>
        <taxon>Vertebrata</taxon>
        <taxon>Euteleostomi</taxon>
        <taxon>Actinopterygii</taxon>
        <taxon>Neopterygii</taxon>
        <taxon>Teleostei</taxon>
        <taxon>Neoteleostei</taxon>
        <taxon>Acanthomorphata</taxon>
        <taxon>Eupercaria</taxon>
        <taxon>Perciformes</taxon>
        <taxon>Notothenioidei</taxon>
        <taxon>Pogonophryne</taxon>
    </lineage>
</organism>